<evidence type="ECO:0000256" key="3">
    <source>
        <dbReference type="ARBA" id="ARBA00022475"/>
    </source>
</evidence>
<keyword evidence="3" id="KW-1003">Cell membrane</keyword>
<evidence type="ECO:0000256" key="11">
    <source>
        <dbReference type="ARBA" id="ARBA00023136"/>
    </source>
</evidence>
<dbReference type="CDD" id="cd03512">
    <property type="entry name" value="Alkane-hydroxylase"/>
    <property type="match status" value="1"/>
</dbReference>
<dbReference type="InterPro" id="IPR033885">
    <property type="entry name" value="AlkB/XylM"/>
</dbReference>
<evidence type="ECO:0000259" key="13">
    <source>
        <dbReference type="Pfam" id="PF00487"/>
    </source>
</evidence>
<dbReference type="PANTHER" id="PTHR38674">
    <property type="entry name" value="ALKANE 1-MONOOXYGENASE 1"/>
    <property type="match status" value="1"/>
</dbReference>
<evidence type="ECO:0000256" key="4">
    <source>
        <dbReference type="ARBA" id="ARBA00022519"/>
    </source>
</evidence>
<gene>
    <name evidence="14" type="ORF">LV82_02177</name>
</gene>
<evidence type="ECO:0000313" key="15">
    <source>
        <dbReference type="Proteomes" id="UP000239736"/>
    </source>
</evidence>
<dbReference type="GO" id="GO:0004497">
    <property type="term" value="F:monooxygenase activity"/>
    <property type="evidence" value="ECO:0007669"/>
    <property type="project" value="UniProtKB-KW"/>
</dbReference>
<feature type="transmembrane region" description="Helical" evidence="12">
    <location>
        <begin position="49"/>
        <end position="68"/>
    </location>
</feature>
<accession>A0A2S5JFN6</accession>
<dbReference type="Proteomes" id="UP000239736">
    <property type="component" value="Unassembled WGS sequence"/>
</dbReference>
<name>A0A2S5JFN6_9RHOB</name>
<dbReference type="GO" id="GO:0006629">
    <property type="term" value="P:lipid metabolic process"/>
    <property type="evidence" value="ECO:0007669"/>
    <property type="project" value="InterPro"/>
</dbReference>
<keyword evidence="6" id="KW-0479">Metal-binding</keyword>
<keyword evidence="9" id="KW-0408">Iron</keyword>
<keyword evidence="5 12" id="KW-0812">Transmembrane</keyword>
<evidence type="ECO:0000256" key="10">
    <source>
        <dbReference type="ARBA" id="ARBA00023033"/>
    </source>
</evidence>
<sequence length="364" mass="40011">MKADARPGMERAQNDKVGAKGWRAALPHVAATMAPVPLLVAAAMLGGGWSLAALLWMSVGLHLADAMLVRIRPAWGADHVAQPVADRVSVALALTHFLLLPLAVWSLSGAGPLGPWDGVATFLAFGLWLGQASNANAHELIHRRERWLFRLGWAVFVTLLYGHHVSAHRLVHHRFVATPNDPNTARAGEGFYQFLIRAWPGAFLAGYEMERNLRRRARGPGRLNPYVIHVGGALALLTLVAWLFGPDGLVAYLLLCAHAQIQILLSDYVQHYGLLRQELPDGRPEPVGPAHSWDAPRGLSGLMMLNASRHADHHLHPSKGFGELETPARTPRLPASLPIMATVALVPPLWRRLMDRRLRRMQPD</sequence>
<feature type="transmembrane region" description="Helical" evidence="12">
    <location>
        <begin position="113"/>
        <end position="130"/>
    </location>
</feature>
<keyword evidence="10 14" id="KW-0503">Monooxygenase</keyword>
<dbReference type="EMBL" id="PRDS01000006">
    <property type="protein sequence ID" value="PPB80302.1"/>
    <property type="molecule type" value="Genomic_DNA"/>
</dbReference>
<evidence type="ECO:0000256" key="8">
    <source>
        <dbReference type="ARBA" id="ARBA00023002"/>
    </source>
</evidence>
<proteinExistence type="inferred from homology"/>
<keyword evidence="8" id="KW-0560">Oxidoreductase</keyword>
<keyword evidence="11 12" id="KW-0472">Membrane</keyword>
<comment type="similarity">
    <text evidence="2">Belongs to the fatty acid desaturase type 1 family. AlkB subfamily.</text>
</comment>
<evidence type="ECO:0000256" key="12">
    <source>
        <dbReference type="SAM" id="Phobius"/>
    </source>
</evidence>
<dbReference type="RefSeq" id="WP_245873145.1">
    <property type="nucleotide sequence ID" value="NZ_PRDS01000006.1"/>
</dbReference>
<evidence type="ECO:0000256" key="5">
    <source>
        <dbReference type="ARBA" id="ARBA00022692"/>
    </source>
</evidence>
<protein>
    <submittedName>
        <fullName evidence="14">Alkane 1-monooxygenase</fullName>
    </submittedName>
</protein>
<keyword evidence="4" id="KW-0997">Cell inner membrane</keyword>
<dbReference type="InterPro" id="IPR005804">
    <property type="entry name" value="FA_desaturase_dom"/>
</dbReference>
<feature type="domain" description="Fatty acid desaturase" evidence="13">
    <location>
        <begin position="119"/>
        <end position="324"/>
    </location>
</feature>
<comment type="caution">
    <text evidence="14">The sequence shown here is derived from an EMBL/GenBank/DDBJ whole genome shotgun (WGS) entry which is preliminary data.</text>
</comment>
<evidence type="ECO:0000256" key="6">
    <source>
        <dbReference type="ARBA" id="ARBA00022723"/>
    </source>
</evidence>
<evidence type="ECO:0000256" key="1">
    <source>
        <dbReference type="ARBA" id="ARBA00004429"/>
    </source>
</evidence>
<dbReference type="AlphaFoldDB" id="A0A2S5JFN6"/>
<evidence type="ECO:0000256" key="2">
    <source>
        <dbReference type="ARBA" id="ARBA00010823"/>
    </source>
</evidence>
<keyword evidence="15" id="KW-1185">Reference proteome</keyword>
<reference evidence="14 15" key="1">
    <citation type="submission" date="2018-01" db="EMBL/GenBank/DDBJ databases">
        <title>Genomic Encyclopedia of Archaeal and Bacterial Type Strains, Phase II (KMG-II): from individual species to whole genera.</title>
        <authorList>
            <person name="Goeker M."/>
        </authorList>
    </citation>
    <scope>NUCLEOTIDE SEQUENCE [LARGE SCALE GENOMIC DNA]</scope>
    <source>
        <strain evidence="14 15">DSM 12048</strain>
    </source>
</reference>
<feature type="transmembrane region" description="Helical" evidence="12">
    <location>
        <begin position="88"/>
        <end position="107"/>
    </location>
</feature>
<evidence type="ECO:0000256" key="9">
    <source>
        <dbReference type="ARBA" id="ARBA00023004"/>
    </source>
</evidence>
<feature type="transmembrane region" description="Helical" evidence="12">
    <location>
        <begin position="227"/>
        <end position="245"/>
    </location>
</feature>
<evidence type="ECO:0000256" key="7">
    <source>
        <dbReference type="ARBA" id="ARBA00022989"/>
    </source>
</evidence>
<dbReference type="PANTHER" id="PTHR38674:SF1">
    <property type="entry name" value="ALKANE 1-MONOOXYGENASE 1"/>
    <property type="match status" value="1"/>
</dbReference>
<dbReference type="Pfam" id="PF00487">
    <property type="entry name" value="FA_desaturase"/>
    <property type="match status" value="1"/>
</dbReference>
<organism evidence="14 15">
    <name type="scientific">Albidovulum inexpectatum</name>
    <dbReference type="NCBI Taxonomy" id="196587"/>
    <lineage>
        <taxon>Bacteria</taxon>
        <taxon>Pseudomonadati</taxon>
        <taxon>Pseudomonadota</taxon>
        <taxon>Alphaproteobacteria</taxon>
        <taxon>Rhodobacterales</taxon>
        <taxon>Paracoccaceae</taxon>
        <taxon>Albidovulum</taxon>
    </lineage>
</organism>
<dbReference type="GO" id="GO:0046872">
    <property type="term" value="F:metal ion binding"/>
    <property type="evidence" value="ECO:0007669"/>
    <property type="project" value="UniProtKB-KW"/>
</dbReference>
<feature type="transmembrane region" description="Helical" evidence="12">
    <location>
        <begin position="21"/>
        <end position="43"/>
    </location>
</feature>
<dbReference type="GO" id="GO:0005886">
    <property type="term" value="C:plasma membrane"/>
    <property type="evidence" value="ECO:0007669"/>
    <property type="project" value="UniProtKB-SubCell"/>
</dbReference>
<comment type="subcellular location">
    <subcellularLocation>
        <location evidence="1">Cell inner membrane</location>
        <topology evidence="1">Multi-pass membrane protein</topology>
    </subcellularLocation>
</comment>
<evidence type="ECO:0000313" key="14">
    <source>
        <dbReference type="EMBL" id="PPB80302.1"/>
    </source>
</evidence>
<keyword evidence="7 12" id="KW-1133">Transmembrane helix</keyword>